<dbReference type="PANTHER" id="PTHR37957">
    <property type="entry name" value="BLR7070 PROTEIN"/>
    <property type="match status" value="1"/>
</dbReference>
<evidence type="ECO:0000259" key="1">
    <source>
        <dbReference type="Pfam" id="PF13449"/>
    </source>
</evidence>
<protein>
    <submittedName>
        <fullName evidence="2">Phytase</fullName>
    </submittedName>
</protein>
<sequence length="383" mass="41346">MTTTNTIIDVTLQGQTILDTSFIPSGTAGTVNNLPLPLGGLSGVTYDPVNNRYYAISDDRSQFAPARFYTFSTDPATINTAGVNFTNVTPLTDTNNNFFAINTIDLEGIALTNNGTVFISSEGEVSSSRVLDPFIREFSLSTGQQIKSLPVPAKFLPVFNDLNNNGTLDTGEQTSGIRNQLAFESLTITLDQKTLFTATENALFQDGSANNTDIILSRIIQYNLESGQPEKEYLYSTETNNTGLVDLLAIDNQGTLLALERTFNPAVGVTIKIYEISVQNATDISAIDSLNSLTTQELAAIQPVKKRLVLDLTELNLPNSDGFHPTGLDNIEGLTFGPKLADGRQSIILVSDNNFNQSQFTQILALSAAIQSIPLLSVSGLNK</sequence>
<dbReference type="InterPro" id="IPR027372">
    <property type="entry name" value="Phytase-like_dom"/>
</dbReference>
<gene>
    <name evidence="2" type="ORF">NIES21_59200</name>
</gene>
<keyword evidence="2" id="KW-0614">Plasmid</keyword>
<organism evidence="2 3">
    <name type="scientific">Anabaenopsis circularis NIES-21</name>
    <dbReference type="NCBI Taxonomy" id="1085406"/>
    <lineage>
        <taxon>Bacteria</taxon>
        <taxon>Bacillati</taxon>
        <taxon>Cyanobacteriota</taxon>
        <taxon>Cyanophyceae</taxon>
        <taxon>Nostocales</taxon>
        <taxon>Nodulariaceae</taxon>
        <taxon>Anabaenopsis</taxon>
    </lineage>
</organism>
<dbReference type="PANTHER" id="PTHR37957:SF1">
    <property type="entry name" value="PHYTASE-LIKE DOMAIN-CONTAINING PROTEIN"/>
    <property type="match status" value="1"/>
</dbReference>
<dbReference type="SUPFAM" id="SSF101898">
    <property type="entry name" value="NHL repeat"/>
    <property type="match status" value="1"/>
</dbReference>
<proteinExistence type="predicted"/>
<evidence type="ECO:0000313" key="2">
    <source>
        <dbReference type="EMBL" id="BAY20050.1"/>
    </source>
</evidence>
<keyword evidence="3" id="KW-1185">Reference proteome</keyword>
<dbReference type="AlphaFoldDB" id="A0A1Z4GRF4"/>
<evidence type="ECO:0000313" key="3">
    <source>
        <dbReference type="Proteomes" id="UP000218287"/>
    </source>
</evidence>
<feature type="domain" description="Phytase-like" evidence="1">
    <location>
        <begin position="37"/>
        <end position="355"/>
    </location>
</feature>
<accession>A0A1Z4GRF4</accession>
<dbReference type="Pfam" id="PF13449">
    <property type="entry name" value="Phytase-like"/>
    <property type="match status" value="1"/>
</dbReference>
<name>A0A1Z4GRF4_9CYAN</name>
<dbReference type="OrthoDB" id="292013at2"/>
<dbReference type="Proteomes" id="UP000218287">
    <property type="component" value="Plasmid Plasmid2 dna"/>
</dbReference>
<reference evidence="2 3" key="1">
    <citation type="submission" date="2017-06" db="EMBL/GenBank/DDBJ databases">
        <title>Genome sequencing of cyanobaciteial culture collection at National Institute for Environmental Studies (NIES).</title>
        <authorList>
            <person name="Hirose Y."/>
            <person name="Shimura Y."/>
            <person name="Fujisawa T."/>
            <person name="Nakamura Y."/>
            <person name="Kawachi M."/>
        </authorList>
    </citation>
    <scope>NUCLEOTIDE SEQUENCE [LARGE SCALE GENOMIC DNA]</scope>
    <source>
        <strain evidence="2 3">NIES-21</strain>
        <plasmid evidence="3">Plasmid2 dna</plasmid>
    </source>
</reference>
<dbReference type="EMBL" id="AP018176">
    <property type="protein sequence ID" value="BAY20050.1"/>
    <property type="molecule type" value="Genomic_DNA"/>
</dbReference>
<geneLocation type="plasmid" evidence="3">
    <name>Plasmid2 dna</name>
</geneLocation>